<dbReference type="GO" id="GO:0005634">
    <property type="term" value="C:nucleus"/>
    <property type="evidence" value="ECO:0007669"/>
    <property type="project" value="UniProtKB-ARBA"/>
</dbReference>
<dbReference type="GO" id="GO:0003676">
    <property type="term" value="F:nucleic acid binding"/>
    <property type="evidence" value="ECO:0007669"/>
    <property type="project" value="InterPro"/>
</dbReference>
<comment type="caution">
    <text evidence="5">The sequence shown here is derived from an EMBL/GenBank/DDBJ whole genome shotgun (WGS) entry which is preliminary data.</text>
</comment>
<dbReference type="AlphaFoldDB" id="A0AAV2HPS0"/>
<keyword evidence="6" id="KW-1185">Reference proteome</keyword>
<dbReference type="InterPro" id="IPR018593">
    <property type="entry name" value="tRNA-endonuc_su_Sen15"/>
</dbReference>
<dbReference type="InterPro" id="IPR036167">
    <property type="entry name" value="tRNA_intron_Endo_cat-like_sf"/>
</dbReference>
<keyword evidence="2" id="KW-0819">tRNA processing</keyword>
<dbReference type="EMBL" id="CAXITT010000203">
    <property type="protein sequence ID" value="CAL1535457.1"/>
    <property type="molecule type" value="Genomic_DNA"/>
</dbReference>
<protein>
    <recommendedName>
        <fullName evidence="4">tRNA-splicing endonuclease subunit Sen15 domain-containing protein</fullName>
    </recommendedName>
</protein>
<evidence type="ECO:0000259" key="4">
    <source>
        <dbReference type="Pfam" id="PF09631"/>
    </source>
</evidence>
<evidence type="ECO:0000256" key="2">
    <source>
        <dbReference type="ARBA" id="ARBA00022694"/>
    </source>
</evidence>
<accession>A0AAV2HPS0</accession>
<keyword evidence="3" id="KW-1133">Transmembrane helix</keyword>
<keyword evidence="3" id="KW-0472">Membrane</keyword>
<reference evidence="5 6" key="1">
    <citation type="submission" date="2024-04" db="EMBL/GenBank/DDBJ databases">
        <authorList>
            <consortium name="Genoscope - CEA"/>
            <person name="William W."/>
        </authorList>
    </citation>
    <scope>NUCLEOTIDE SEQUENCE [LARGE SCALE GENOMIC DNA]</scope>
</reference>
<evidence type="ECO:0000256" key="3">
    <source>
        <dbReference type="SAM" id="Phobius"/>
    </source>
</evidence>
<dbReference type="GO" id="GO:0006388">
    <property type="term" value="P:tRNA splicing, via endonucleolytic cleavage and ligation"/>
    <property type="evidence" value="ECO:0007669"/>
    <property type="project" value="InterPro"/>
</dbReference>
<evidence type="ECO:0000313" key="6">
    <source>
        <dbReference type="Proteomes" id="UP001497497"/>
    </source>
</evidence>
<evidence type="ECO:0000256" key="1">
    <source>
        <dbReference type="ARBA" id="ARBA00006091"/>
    </source>
</evidence>
<proteinExistence type="inferred from homology"/>
<dbReference type="InterPro" id="IPR011856">
    <property type="entry name" value="tRNA_endonuc-like_dom_sf"/>
</dbReference>
<dbReference type="Gene3D" id="3.40.1350.10">
    <property type="match status" value="1"/>
</dbReference>
<dbReference type="SUPFAM" id="SSF53032">
    <property type="entry name" value="tRNA-intron endonuclease catalytic domain-like"/>
    <property type="match status" value="1"/>
</dbReference>
<evidence type="ECO:0000313" key="5">
    <source>
        <dbReference type="EMBL" id="CAL1535457.1"/>
    </source>
</evidence>
<dbReference type="PANTHER" id="PTHR28582:SF1">
    <property type="entry name" value="TRNA-SPLICING ENDONUCLEASE SUBUNIT SEN15"/>
    <property type="match status" value="1"/>
</dbReference>
<dbReference type="Pfam" id="PF09631">
    <property type="entry name" value="Sen15"/>
    <property type="match status" value="1"/>
</dbReference>
<organism evidence="5 6">
    <name type="scientific">Lymnaea stagnalis</name>
    <name type="common">Great pond snail</name>
    <name type="synonym">Helix stagnalis</name>
    <dbReference type="NCBI Taxonomy" id="6523"/>
    <lineage>
        <taxon>Eukaryota</taxon>
        <taxon>Metazoa</taxon>
        <taxon>Spiralia</taxon>
        <taxon>Lophotrochozoa</taxon>
        <taxon>Mollusca</taxon>
        <taxon>Gastropoda</taxon>
        <taxon>Heterobranchia</taxon>
        <taxon>Euthyneura</taxon>
        <taxon>Panpulmonata</taxon>
        <taxon>Hygrophila</taxon>
        <taxon>Lymnaeoidea</taxon>
        <taxon>Lymnaeidae</taxon>
        <taxon>Lymnaea</taxon>
    </lineage>
</organism>
<dbReference type="Proteomes" id="UP001497497">
    <property type="component" value="Unassembled WGS sequence"/>
</dbReference>
<name>A0AAV2HPS0_LYMST</name>
<keyword evidence="3" id="KW-0812">Transmembrane</keyword>
<feature type="domain" description="tRNA-splicing endonuclease subunit Sen15" evidence="4">
    <location>
        <begin position="69"/>
        <end position="165"/>
    </location>
</feature>
<dbReference type="PANTHER" id="PTHR28582">
    <property type="entry name" value="TRNA-SPLICING ENDONUCLEASE SUBUNIT SEN15"/>
    <property type="match status" value="1"/>
</dbReference>
<sequence length="204" mass="23630">MVSLGTPPRCMHPLRLLYAILATTSLLSVLLLKAMEDLDVRENLRHPILDDFVLQYPNCDEDAALKAFLIYQDLTEVKGWWFTELAYSEILDRPYVLGQVTRYEQRQAVFPVGVDERLSLNEFQQYFSRIFVDEEPIDSFILAVNELDTTVVYYKMTAGLAPPEPPETVFEQRAERNRQMNRKRVHVASCVRQARERLTKDGAS</sequence>
<feature type="transmembrane region" description="Helical" evidence="3">
    <location>
        <begin position="16"/>
        <end position="35"/>
    </location>
</feature>
<comment type="similarity">
    <text evidence="1">Belongs to the SEN15 family.</text>
</comment>
<gene>
    <name evidence="5" type="ORF">GSLYS_00009417001</name>
</gene>